<evidence type="ECO:0000256" key="14">
    <source>
        <dbReference type="PIRSR" id="PIRSR028980-2"/>
    </source>
</evidence>
<dbReference type="GO" id="GO:0008193">
    <property type="term" value="F:tRNA guanylyltransferase activity"/>
    <property type="evidence" value="ECO:0007669"/>
    <property type="project" value="UniProtKB-UniRule"/>
</dbReference>
<evidence type="ECO:0000256" key="9">
    <source>
        <dbReference type="ARBA" id="ARBA00047281"/>
    </source>
</evidence>
<evidence type="ECO:0000256" key="11">
    <source>
        <dbReference type="ARBA" id="ARBA00065710"/>
    </source>
</evidence>
<comment type="catalytic activity">
    <reaction evidence="9 12">
        <text>a 5'-end ribonucleotide-tRNA(His) + GTP + ATP + H2O = a 5'-end phospho-guanosine-ribonucleotide-tRNA(His) + AMP + 2 diphosphate + H(+)</text>
        <dbReference type="Rhea" id="RHEA:54564"/>
        <dbReference type="Rhea" id="RHEA-COMP:14193"/>
        <dbReference type="Rhea" id="RHEA-COMP:14917"/>
        <dbReference type="ChEBI" id="CHEBI:15377"/>
        <dbReference type="ChEBI" id="CHEBI:15378"/>
        <dbReference type="ChEBI" id="CHEBI:30616"/>
        <dbReference type="ChEBI" id="CHEBI:33019"/>
        <dbReference type="ChEBI" id="CHEBI:37565"/>
        <dbReference type="ChEBI" id="CHEBI:138282"/>
        <dbReference type="ChEBI" id="CHEBI:141847"/>
        <dbReference type="ChEBI" id="CHEBI:456215"/>
        <dbReference type="EC" id="2.7.7.79"/>
    </reaction>
</comment>
<feature type="binding site" evidence="14">
    <location>
        <position position="51"/>
    </location>
    <ligand>
        <name>Mg(2+)</name>
        <dbReference type="ChEBI" id="CHEBI:18420"/>
        <label>1</label>
        <note>catalytic</note>
    </ligand>
</feature>
<evidence type="ECO:0000259" key="16">
    <source>
        <dbReference type="Pfam" id="PF14413"/>
    </source>
</evidence>
<evidence type="ECO:0000256" key="7">
    <source>
        <dbReference type="ARBA" id="ARBA00022842"/>
    </source>
</evidence>
<keyword evidence="3 12" id="KW-0819">tRNA processing</keyword>
<organism evidence="17">
    <name type="scientific">Lygus hesperus</name>
    <name type="common">Western plant bug</name>
    <dbReference type="NCBI Taxonomy" id="30085"/>
    <lineage>
        <taxon>Eukaryota</taxon>
        <taxon>Metazoa</taxon>
        <taxon>Ecdysozoa</taxon>
        <taxon>Arthropoda</taxon>
        <taxon>Hexapoda</taxon>
        <taxon>Insecta</taxon>
        <taxon>Pterygota</taxon>
        <taxon>Neoptera</taxon>
        <taxon>Paraneoptera</taxon>
        <taxon>Hemiptera</taxon>
        <taxon>Heteroptera</taxon>
        <taxon>Panheteroptera</taxon>
        <taxon>Cimicomorpha</taxon>
        <taxon>Miridae</taxon>
        <taxon>Mirini</taxon>
        <taxon>Lygus</taxon>
    </lineage>
</organism>
<dbReference type="PIRSF" id="PIRSF028980">
    <property type="entry name" value="tRNAHis_guanylyltransferase"/>
    <property type="match status" value="1"/>
</dbReference>
<proteinExistence type="inferred from homology"/>
<evidence type="ECO:0000256" key="12">
    <source>
        <dbReference type="PIRNR" id="PIRNR028980"/>
    </source>
</evidence>
<evidence type="ECO:0000256" key="8">
    <source>
        <dbReference type="ARBA" id="ARBA00023134"/>
    </source>
</evidence>
<protein>
    <recommendedName>
        <fullName evidence="12">tRNA(His) guanylyltransferase</fullName>
        <ecNumber evidence="12">2.7.7.79</ecNumber>
    </recommendedName>
    <alternativeName>
        <fullName evidence="12">tRNA-histidine guanylyltransferase</fullName>
    </alternativeName>
</protein>
<feature type="binding site" evidence="14">
    <location>
        <position position="98"/>
    </location>
    <ligand>
        <name>Mg(2+)</name>
        <dbReference type="ChEBI" id="CHEBI:18420"/>
        <label>1</label>
        <note>catalytic</note>
    </ligand>
</feature>
<feature type="binding site" evidence="14">
    <location>
        <position position="52"/>
    </location>
    <ligand>
        <name>Mg(2+)</name>
        <dbReference type="ChEBI" id="CHEBI:18420"/>
        <label>1</label>
        <note>catalytic</note>
    </ligand>
</feature>
<accession>A0A0A9ZGK0</accession>
<keyword evidence="2 12" id="KW-0808">Transferase</keyword>
<reference evidence="17" key="2">
    <citation type="submission" date="2014-07" db="EMBL/GenBank/DDBJ databases">
        <authorList>
            <person name="Hull J."/>
        </authorList>
    </citation>
    <scope>NUCLEOTIDE SEQUENCE</scope>
</reference>
<dbReference type="InterPro" id="IPR007537">
    <property type="entry name" value="tRNAHis_GuaTrfase_Thg1"/>
</dbReference>
<feature type="binding site" evidence="14">
    <location>
        <position position="98"/>
    </location>
    <ligand>
        <name>Mg(2+)</name>
        <dbReference type="ChEBI" id="CHEBI:18420"/>
        <label>2</label>
        <note>catalytic</note>
    </ligand>
</feature>
<evidence type="ECO:0000259" key="15">
    <source>
        <dbReference type="Pfam" id="PF04446"/>
    </source>
</evidence>
<evidence type="ECO:0000256" key="4">
    <source>
        <dbReference type="ARBA" id="ARBA00022695"/>
    </source>
</evidence>
<dbReference type="InterPro" id="IPR038469">
    <property type="entry name" value="tRNAHis_GuaTrfase_Thg1_sf"/>
</dbReference>
<dbReference type="PANTHER" id="PTHR12729">
    <property type="entry name" value="TRNA(HIS) GUANYLYLTRANSFERASE-RELATED"/>
    <property type="match status" value="1"/>
</dbReference>
<dbReference type="PANTHER" id="PTHR12729:SF6">
    <property type="entry name" value="TRNA(HIS) GUANYLYLTRANSFERASE-RELATED"/>
    <property type="match status" value="1"/>
</dbReference>
<evidence type="ECO:0000313" key="18">
    <source>
        <dbReference type="EMBL" id="JAQ03329.1"/>
    </source>
</evidence>
<keyword evidence="5 12" id="KW-0479">Metal-binding</keyword>
<comment type="function">
    <text evidence="10">Adds a GMP to the 5'-end of tRNA(His) after transcription and RNase P cleavage. This step is essential for proper recognition of the tRNA and for the fidelity of protein synthesis. Also functions as a guanyl-nucleotide exchange factor/GEF for the MFN1 and MFN2 mitofusins thereby regulating mitochondrial fusion. By regulating both mitochondrial dynamics and bioenergetic function, it contributes to cell survival following oxidative stress.</text>
</comment>
<dbReference type="Gene3D" id="3.30.70.3000">
    <property type="match status" value="1"/>
</dbReference>
<evidence type="ECO:0000313" key="17">
    <source>
        <dbReference type="EMBL" id="JAG41100.1"/>
    </source>
</evidence>
<reference evidence="17" key="1">
    <citation type="journal article" date="2014" name="PLoS ONE">
        <title>Transcriptome-Based Identification of ABC Transporters in the Western Tarnished Plant Bug Lygus hesperus.</title>
        <authorList>
            <person name="Hull J.J."/>
            <person name="Chaney K."/>
            <person name="Geib S.M."/>
            <person name="Fabrick J.A."/>
            <person name="Brent C.S."/>
            <person name="Walsh D."/>
            <person name="Lavine L.C."/>
        </authorList>
    </citation>
    <scope>NUCLEOTIDE SEQUENCE</scope>
</reference>
<sequence length="297" mass="34855">MRVMFQSAKTLTKRFYFSSQSIMAKSKFEYVKEFEQEAKCLPNCWIVVRVDGKGFHKFTERHNFEKPNDSRGLTLMSRAAADVFQVFKDIVVGFGHSDEFSFVFRKSTNEYNRRAEKLSSLVASQFSSSYVFHWNEYFPDIKLLYPPAFDSRIVLYPTDENLKDYLSWRQADVHVNNLYNLCFWSLVLKSGLSPSEAELRLRGTLSGEKNELLFQEFGINYNNEPQMFRKGTTLLRKSVNFPDSSKRVVVVQYYCDIIKKPFWDDHPEILKAGKTPEVEFVDGLNYFELKKQGERKE</sequence>
<evidence type="ECO:0000256" key="6">
    <source>
        <dbReference type="ARBA" id="ARBA00022741"/>
    </source>
</evidence>
<keyword evidence="6 12" id="KW-0547">Nucleotide-binding</keyword>
<dbReference type="InterPro" id="IPR024956">
    <property type="entry name" value="tRNAHis_GuaTrfase_cat"/>
</dbReference>
<dbReference type="EMBL" id="GDHC01015300">
    <property type="protein sequence ID" value="JAQ03329.1"/>
    <property type="molecule type" value="Transcribed_RNA"/>
</dbReference>
<dbReference type="GO" id="GO:0005525">
    <property type="term" value="F:GTP binding"/>
    <property type="evidence" value="ECO:0007669"/>
    <property type="project" value="UniProtKB-UniRule"/>
</dbReference>
<evidence type="ECO:0000256" key="10">
    <source>
        <dbReference type="ARBA" id="ARBA00058346"/>
    </source>
</evidence>
<dbReference type="GO" id="GO:0006400">
    <property type="term" value="P:tRNA modification"/>
    <property type="evidence" value="ECO:0007669"/>
    <property type="project" value="UniProtKB-UniRule"/>
</dbReference>
<feature type="domain" description="Thg1 C-terminal" evidence="16">
    <location>
        <begin position="160"/>
        <end position="240"/>
    </location>
</feature>
<dbReference type="Pfam" id="PF04446">
    <property type="entry name" value="Thg1"/>
    <property type="match status" value="1"/>
</dbReference>
<feature type="binding site" evidence="13">
    <location>
        <begin position="97"/>
        <end position="98"/>
    </location>
    <ligand>
        <name>GTP</name>
        <dbReference type="ChEBI" id="CHEBI:37565"/>
    </ligand>
</feature>
<keyword evidence="8 12" id="KW-0342">GTP-binding</keyword>
<evidence type="ECO:0000256" key="5">
    <source>
        <dbReference type="ARBA" id="ARBA00022723"/>
    </source>
</evidence>
<feature type="binding site" evidence="13">
    <location>
        <begin position="51"/>
        <end position="56"/>
    </location>
    <ligand>
        <name>GTP</name>
        <dbReference type="ChEBI" id="CHEBI:37565"/>
    </ligand>
</feature>
<feature type="binding site" evidence="14">
    <location>
        <position position="51"/>
    </location>
    <ligand>
        <name>Mg(2+)</name>
        <dbReference type="ChEBI" id="CHEBI:18420"/>
        <label>2</label>
        <note>catalytic</note>
    </ligand>
</feature>
<evidence type="ECO:0000256" key="1">
    <source>
        <dbReference type="ARBA" id="ARBA00010113"/>
    </source>
</evidence>
<gene>
    <name evidence="17" type="primary">Thg1l</name>
    <name evidence="17" type="ORF">CM83_17404</name>
    <name evidence="18" type="ORF">g.15280</name>
</gene>
<comment type="similarity">
    <text evidence="1 12">Belongs to the tRNA(His) guanylyltransferase family.</text>
</comment>
<dbReference type="InterPro" id="IPR025845">
    <property type="entry name" value="Thg1_C_dom"/>
</dbReference>
<comment type="cofactor">
    <cofactor evidence="14">
        <name>Mg(2+)</name>
        <dbReference type="ChEBI" id="CHEBI:18420"/>
    </cofactor>
    <text evidence="14">Binds 2 magnesium ions per subunit.</text>
</comment>
<feature type="domain" description="tRNAHis guanylyltransferase catalytic" evidence="15">
    <location>
        <begin position="28"/>
        <end position="157"/>
    </location>
</feature>
<reference evidence="18" key="3">
    <citation type="journal article" date="2016" name="Gigascience">
        <title>De novo construction of an expanded transcriptome assembly for the western tarnished plant bug, Lygus hesperus.</title>
        <authorList>
            <person name="Tassone E.E."/>
            <person name="Geib S.M."/>
            <person name="Hall B."/>
            <person name="Fabrick J.A."/>
            <person name="Brent C.S."/>
            <person name="Hull J.J."/>
        </authorList>
    </citation>
    <scope>NUCLEOTIDE SEQUENCE</scope>
</reference>
<keyword evidence="4 12" id="KW-0548">Nucleotidyltransferase</keyword>
<dbReference type="GO" id="GO:0000287">
    <property type="term" value="F:magnesium ion binding"/>
    <property type="evidence" value="ECO:0007669"/>
    <property type="project" value="UniProtKB-UniRule"/>
</dbReference>
<keyword evidence="7 12" id="KW-0460">Magnesium</keyword>
<evidence type="ECO:0000256" key="2">
    <source>
        <dbReference type="ARBA" id="ARBA00022679"/>
    </source>
</evidence>
<dbReference type="AlphaFoldDB" id="A0A0A9ZGK0"/>
<dbReference type="EMBL" id="GBHO01002504">
    <property type="protein sequence ID" value="JAG41100.1"/>
    <property type="molecule type" value="Transcribed_RNA"/>
</dbReference>
<comment type="subunit">
    <text evidence="11">Homotetramer. Interacts with MFN1 and MFN2; functions as a guanyl-nucleotide exchange factor/GEF for MFN2 and also probably MFN1.</text>
</comment>
<evidence type="ECO:0000256" key="13">
    <source>
        <dbReference type="PIRSR" id="PIRSR028980-1"/>
    </source>
</evidence>
<dbReference type="Pfam" id="PF14413">
    <property type="entry name" value="Thg1C"/>
    <property type="match status" value="1"/>
</dbReference>
<dbReference type="FunFam" id="3.30.70.3000:FF:000001">
    <property type="entry name" value="tRNA(His) guanylyltransferase"/>
    <property type="match status" value="1"/>
</dbReference>
<name>A0A0A9ZGK0_LYGHE</name>
<dbReference type="EC" id="2.7.7.79" evidence="12"/>
<evidence type="ECO:0000256" key="3">
    <source>
        <dbReference type="ARBA" id="ARBA00022694"/>
    </source>
</evidence>